<sequence length="566" mass="61395">MMPPAKPASSSEILENLNSSHILTEPSKTHSLQVEGQKEDSQTAVEASTAYRKDIRFWVIVFALCITSLLASLETTVVVTSLPTIVERLKFGSSYVWVGNIFFLTSAAVQPLFGQVSNLFGRRYLTLFIVAIYTLGSGICGGASSPTMLIAGRAVQGMGSGGINMIIDIIISDLVPLRDRGNYIAIILAIYGVGMAIGPFVGGIIVQTTSWRWVFYINLPVGGLSLVLLYLFLHVKWDRTATFNGKLRRIDYIGNSILIASTVSVLIALTWGGEIYSWSSYRVIIPLVLGLVGLVAFCIFEGSGIVPEPVMPLRLLANRTSAIIYATTFLNSAILYWAFFFLPLYFSGRVQLLPVTLISIPGAAISAVVLARWGRYKALHIAGFALMTLGLGIWAVLDRYSSTAAWVLVQVVPAVGSGMLLNTLLPAFQAGLAEADQAAATASWSFIRSFGSIWGVAIPAAIFNTYTSSYAAQKIDDPAARGILQHGNAYASATKAFVESFDEPTRSQIIDVFTEAMRKVFLIAIAFGGLAFLLSFLEREVELRKELETEFGLEEKKNADGNKDAV</sequence>
<reference evidence="9 10" key="1">
    <citation type="submission" date="2016-10" db="EMBL/GenBank/DDBJ databases">
        <title>The genome sequence of Colletotrichum fioriniae PJ7.</title>
        <authorList>
            <person name="Baroncelli R."/>
        </authorList>
    </citation>
    <scope>NUCLEOTIDE SEQUENCE [LARGE SCALE GENOMIC DNA]</scope>
    <source>
        <strain evidence="9 10">Tom-12</strain>
    </source>
</reference>
<dbReference type="EMBL" id="MLFU01000147">
    <property type="protein sequence ID" value="KAK1477708.1"/>
    <property type="molecule type" value="Genomic_DNA"/>
</dbReference>
<feature type="transmembrane region" description="Helical" evidence="7">
    <location>
        <begin position="323"/>
        <end position="346"/>
    </location>
</feature>
<dbReference type="GeneID" id="85415330"/>
<comment type="caution">
    <text evidence="9">The sequence shown here is derived from an EMBL/GenBank/DDBJ whole genome shotgun (WGS) entry which is preliminary data.</text>
</comment>
<name>A0ABQ9QMC9_9PEZI</name>
<feature type="transmembrane region" description="Helical" evidence="7">
    <location>
        <begin position="446"/>
        <end position="466"/>
    </location>
</feature>
<evidence type="ECO:0000256" key="7">
    <source>
        <dbReference type="SAM" id="Phobius"/>
    </source>
</evidence>
<evidence type="ECO:0000256" key="5">
    <source>
        <dbReference type="ARBA" id="ARBA00023136"/>
    </source>
</evidence>
<feature type="transmembrane region" description="Helical" evidence="7">
    <location>
        <begin position="352"/>
        <end position="371"/>
    </location>
</feature>
<feature type="transmembrane region" description="Helical" evidence="7">
    <location>
        <begin position="520"/>
        <end position="537"/>
    </location>
</feature>
<feature type="transmembrane region" description="Helical" evidence="7">
    <location>
        <begin position="403"/>
        <end position="425"/>
    </location>
</feature>
<gene>
    <name evidence="9" type="ORF">CTAM01_15093</name>
</gene>
<feature type="transmembrane region" description="Helical" evidence="7">
    <location>
        <begin position="94"/>
        <end position="113"/>
    </location>
</feature>
<dbReference type="InterPro" id="IPR036259">
    <property type="entry name" value="MFS_trans_sf"/>
</dbReference>
<dbReference type="Gene3D" id="1.20.1720.10">
    <property type="entry name" value="Multidrug resistance protein D"/>
    <property type="match status" value="1"/>
</dbReference>
<dbReference type="InterPro" id="IPR011701">
    <property type="entry name" value="MFS"/>
</dbReference>
<dbReference type="PANTHER" id="PTHR23501">
    <property type="entry name" value="MAJOR FACILITATOR SUPERFAMILY"/>
    <property type="match status" value="1"/>
</dbReference>
<feature type="transmembrane region" description="Helical" evidence="7">
    <location>
        <begin position="378"/>
        <end position="397"/>
    </location>
</feature>
<dbReference type="PROSITE" id="PS50850">
    <property type="entry name" value="MFS"/>
    <property type="match status" value="1"/>
</dbReference>
<feature type="transmembrane region" description="Helical" evidence="7">
    <location>
        <begin position="125"/>
        <end position="144"/>
    </location>
</feature>
<comment type="subcellular location">
    <subcellularLocation>
        <location evidence="1">Membrane</location>
        <topology evidence="1">Multi-pass membrane protein</topology>
    </subcellularLocation>
</comment>
<evidence type="ECO:0000313" key="9">
    <source>
        <dbReference type="EMBL" id="KAK1477708.1"/>
    </source>
</evidence>
<evidence type="ECO:0000259" key="8">
    <source>
        <dbReference type="PROSITE" id="PS50850"/>
    </source>
</evidence>
<accession>A0ABQ9QMC9</accession>
<feature type="transmembrane region" description="Helical" evidence="7">
    <location>
        <begin position="57"/>
        <end position="82"/>
    </location>
</feature>
<feature type="transmembrane region" description="Helical" evidence="7">
    <location>
        <begin position="213"/>
        <end position="232"/>
    </location>
</feature>
<feature type="transmembrane region" description="Helical" evidence="7">
    <location>
        <begin position="283"/>
        <end position="302"/>
    </location>
</feature>
<feature type="transmembrane region" description="Helical" evidence="7">
    <location>
        <begin position="183"/>
        <end position="207"/>
    </location>
</feature>
<evidence type="ECO:0000256" key="1">
    <source>
        <dbReference type="ARBA" id="ARBA00004141"/>
    </source>
</evidence>
<feature type="transmembrane region" description="Helical" evidence="7">
    <location>
        <begin position="150"/>
        <end position="171"/>
    </location>
</feature>
<evidence type="ECO:0000313" key="10">
    <source>
        <dbReference type="Proteomes" id="UP001227543"/>
    </source>
</evidence>
<proteinExistence type="predicted"/>
<dbReference type="SUPFAM" id="SSF103473">
    <property type="entry name" value="MFS general substrate transporter"/>
    <property type="match status" value="1"/>
</dbReference>
<keyword evidence="3 7" id="KW-0812">Transmembrane</keyword>
<dbReference type="RefSeq" id="XP_060374335.1">
    <property type="nucleotide sequence ID" value="XM_060531092.1"/>
</dbReference>
<organism evidence="9 10">
    <name type="scientific">Colletotrichum tamarilloi</name>
    <dbReference type="NCBI Taxonomy" id="1209934"/>
    <lineage>
        <taxon>Eukaryota</taxon>
        <taxon>Fungi</taxon>
        <taxon>Dikarya</taxon>
        <taxon>Ascomycota</taxon>
        <taxon>Pezizomycotina</taxon>
        <taxon>Sordariomycetes</taxon>
        <taxon>Hypocreomycetidae</taxon>
        <taxon>Glomerellales</taxon>
        <taxon>Glomerellaceae</taxon>
        <taxon>Colletotrichum</taxon>
        <taxon>Colletotrichum acutatum species complex</taxon>
    </lineage>
</organism>
<evidence type="ECO:0000256" key="2">
    <source>
        <dbReference type="ARBA" id="ARBA00022448"/>
    </source>
</evidence>
<dbReference type="InterPro" id="IPR020846">
    <property type="entry name" value="MFS_dom"/>
</dbReference>
<evidence type="ECO:0000256" key="4">
    <source>
        <dbReference type="ARBA" id="ARBA00022989"/>
    </source>
</evidence>
<dbReference type="Pfam" id="PF07690">
    <property type="entry name" value="MFS_1"/>
    <property type="match status" value="1"/>
</dbReference>
<keyword evidence="4 7" id="KW-1133">Transmembrane helix</keyword>
<dbReference type="PANTHER" id="PTHR23501:SF187">
    <property type="entry name" value="MAJOR FACILITATOR SUPERFAMILY (MFS) PROFILE DOMAIN-CONTAINING PROTEIN"/>
    <property type="match status" value="1"/>
</dbReference>
<dbReference type="PRINTS" id="PR01036">
    <property type="entry name" value="TCRTETB"/>
</dbReference>
<evidence type="ECO:0000256" key="6">
    <source>
        <dbReference type="ARBA" id="ARBA00023180"/>
    </source>
</evidence>
<dbReference type="Proteomes" id="UP001227543">
    <property type="component" value="Unassembled WGS sequence"/>
</dbReference>
<keyword evidence="5 7" id="KW-0472">Membrane</keyword>
<evidence type="ECO:0000256" key="3">
    <source>
        <dbReference type="ARBA" id="ARBA00022692"/>
    </source>
</evidence>
<feature type="domain" description="Major facilitator superfamily (MFS) profile" evidence="8">
    <location>
        <begin position="60"/>
        <end position="543"/>
    </location>
</feature>
<protein>
    <recommendedName>
        <fullName evidence="8">Major facilitator superfamily (MFS) profile domain-containing protein</fullName>
    </recommendedName>
</protein>
<keyword evidence="10" id="KW-1185">Reference proteome</keyword>
<keyword evidence="6" id="KW-0325">Glycoprotein</keyword>
<feature type="transmembrane region" description="Helical" evidence="7">
    <location>
        <begin position="252"/>
        <end position="271"/>
    </location>
</feature>
<keyword evidence="2" id="KW-0813">Transport</keyword>